<dbReference type="GO" id="GO:0003841">
    <property type="term" value="F:1-acylglycerol-3-phosphate O-acyltransferase activity"/>
    <property type="evidence" value="ECO:0007669"/>
    <property type="project" value="TreeGrafter"/>
</dbReference>
<dbReference type="SUPFAM" id="SSF69593">
    <property type="entry name" value="Glycerol-3-phosphate (1)-acyltransferase"/>
    <property type="match status" value="1"/>
</dbReference>
<dbReference type="EMBL" id="CP048711">
    <property type="protein sequence ID" value="QIB64425.1"/>
    <property type="molecule type" value="Genomic_DNA"/>
</dbReference>
<dbReference type="Gene3D" id="3.40.50.1000">
    <property type="entry name" value="HAD superfamily/HAD-like"/>
    <property type="match status" value="1"/>
</dbReference>
<dbReference type="AlphaFoldDB" id="A0A6C0U230"/>
<gene>
    <name evidence="5" type="ORF">G3T16_02435</name>
</gene>
<dbReference type="Gene3D" id="1.20.1440.100">
    <property type="entry name" value="SG protein - dephosphorylation function"/>
    <property type="match status" value="1"/>
</dbReference>
<dbReference type="NCBIfam" id="TIGR01488">
    <property type="entry name" value="HAD-SF-IB"/>
    <property type="match status" value="1"/>
</dbReference>
<dbReference type="KEGG" id="kim:G3T16_02435"/>
<name>A0A6C0U230_9GAMM</name>
<dbReference type="CDD" id="cd07989">
    <property type="entry name" value="LPLAT_AGPAT-like"/>
    <property type="match status" value="1"/>
</dbReference>
<dbReference type="PANTHER" id="PTHR10434:SF66">
    <property type="entry name" value="PHOSPHOLIPID_GLYCEROL ACYLTRANSFERASE DOMAIN-CONTAINING PROTEIN"/>
    <property type="match status" value="1"/>
</dbReference>
<dbReference type="InterPro" id="IPR002123">
    <property type="entry name" value="Plipid/glycerol_acylTrfase"/>
</dbReference>
<evidence type="ECO:0000256" key="1">
    <source>
        <dbReference type="ARBA" id="ARBA00005189"/>
    </source>
</evidence>
<accession>A0A6C0U230</accession>
<keyword evidence="3" id="KW-0012">Acyltransferase</keyword>
<keyword evidence="6" id="KW-1185">Reference proteome</keyword>
<keyword evidence="5" id="KW-0378">Hydrolase</keyword>
<comment type="pathway">
    <text evidence="1">Lipid metabolism.</text>
</comment>
<dbReference type="SMART" id="SM00563">
    <property type="entry name" value="PlsC"/>
    <property type="match status" value="1"/>
</dbReference>
<dbReference type="InterPro" id="IPR006385">
    <property type="entry name" value="HAD_hydro_SerB1"/>
</dbReference>
<sequence length="488" mass="53100">MAVTALEHHLDRVSETRRGNSVAFFDLDGTLIAGYSIFALALETARSGIARGELRQPLKMLRDLLRQRQKESGGHYHKLVRRLSRALIGVSEEQLRELGEKAYLNSIARSLYREAISLVAAHRAAGHHLVIVTAASRYQVEPIARVLGVDEICCTQLEVIEGCFTGKVIAPMCYGEGKTLAARRIAKQQGLTLTDCWFYSDSSADLPLLRQVGHPVAVNASDRLGAHARSRRWPQLRFASRGLPDMESLLRTVLTAQAVTATALVGSLGQRLSIGRFANANRVTRLVGDLGSGFAGLDFDVEGADHLRQPGPAVFVFNHQSMLDSMVLAHLLRRDCVPFCKQEMAKKPVLGPLLRQLGTIFIDRADSNQTAVWQEALQVLASGRSLVIAPEGTRSTLGQIQPFKPGAFLLARKAKVPIIPLILHNVMDALPKGGLLIRPATIRITVLPPMAAADLKDVRSSCAGLERRYNQLLGQSPAAPLPQLAAAG</sequence>
<evidence type="ECO:0000259" key="4">
    <source>
        <dbReference type="SMART" id="SM00563"/>
    </source>
</evidence>
<dbReference type="CDD" id="cd02612">
    <property type="entry name" value="HAD_PGPPase"/>
    <property type="match status" value="1"/>
</dbReference>
<dbReference type="GO" id="GO:0006654">
    <property type="term" value="P:phosphatidic acid biosynthetic process"/>
    <property type="evidence" value="ECO:0007669"/>
    <property type="project" value="TreeGrafter"/>
</dbReference>
<reference evidence="5 6" key="1">
    <citation type="submission" date="2020-02" db="EMBL/GenBank/DDBJ databases">
        <title>Genome sequencing for Kineobactrum sp. M2.</title>
        <authorList>
            <person name="Park S.-J."/>
        </authorList>
    </citation>
    <scope>NUCLEOTIDE SEQUENCE [LARGE SCALE GENOMIC DNA]</scope>
    <source>
        <strain evidence="5 6">M2</strain>
    </source>
</reference>
<keyword evidence="2" id="KW-0808">Transferase</keyword>
<feature type="domain" description="Phospholipid/glycerol acyltransferase" evidence="4">
    <location>
        <begin position="313"/>
        <end position="426"/>
    </location>
</feature>
<dbReference type="NCBIfam" id="TIGR01490">
    <property type="entry name" value="HAD-SF-IB-hyp1"/>
    <property type="match status" value="1"/>
</dbReference>
<dbReference type="Proteomes" id="UP000477680">
    <property type="component" value="Chromosome"/>
</dbReference>
<dbReference type="InterPro" id="IPR036412">
    <property type="entry name" value="HAD-like_sf"/>
</dbReference>
<dbReference type="RefSeq" id="WP_163493675.1">
    <property type="nucleotide sequence ID" value="NZ_CP048711.1"/>
</dbReference>
<dbReference type="PANTHER" id="PTHR10434">
    <property type="entry name" value="1-ACYL-SN-GLYCEROL-3-PHOSPHATE ACYLTRANSFERASE"/>
    <property type="match status" value="1"/>
</dbReference>
<dbReference type="Pfam" id="PF12710">
    <property type="entry name" value="HAD"/>
    <property type="match status" value="1"/>
</dbReference>
<protein>
    <submittedName>
        <fullName evidence="5">HAD-IB family hydrolase</fullName>
    </submittedName>
</protein>
<evidence type="ECO:0000256" key="3">
    <source>
        <dbReference type="ARBA" id="ARBA00023315"/>
    </source>
</evidence>
<dbReference type="Pfam" id="PF01553">
    <property type="entry name" value="Acyltransferase"/>
    <property type="match status" value="1"/>
</dbReference>
<dbReference type="InterPro" id="IPR023214">
    <property type="entry name" value="HAD_sf"/>
</dbReference>
<dbReference type="GO" id="GO:0016787">
    <property type="term" value="F:hydrolase activity"/>
    <property type="evidence" value="ECO:0007669"/>
    <property type="project" value="UniProtKB-KW"/>
</dbReference>
<evidence type="ECO:0000313" key="6">
    <source>
        <dbReference type="Proteomes" id="UP000477680"/>
    </source>
</evidence>
<evidence type="ECO:0000256" key="2">
    <source>
        <dbReference type="ARBA" id="ARBA00022679"/>
    </source>
</evidence>
<proteinExistence type="predicted"/>
<evidence type="ECO:0000313" key="5">
    <source>
        <dbReference type="EMBL" id="QIB64425.1"/>
    </source>
</evidence>
<dbReference type="SUPFAM" id="SSF56784">
    <property type="entry name" value="HAD-like"/>
    <property type="match status" value="1"/>
</dbReference>
<organism evidence="5 6">
    <name type="scientific">Kineobactrum salinum</name>
    <dbReference type="NCBI Taxonomy" id="2708301"/>
    <lineage>
        <taxon>Bacteria</taxon>
        <taxon>Pseudomonadati</taxon>
        <taxon>Pseudomonadota</taxon>
        <taxon>Gammaproteobacteria</taxon>
        <taxon>Cellvibrionales</taxon>
        <taxon>Halieaceae</taxon>
        <taxon>Kineobactrum</taxon>
    </lineage>
</organism>